<evidence type="ECO:0008006" key="4">
    <source>
        <dbReference type="Google" id="ProtNLM"/>
    </source>
</evidence>
<feature type="compositionally biased region" description="Polar residues" evidence="1">
    <location>
        <begin position="1"/>
        <end position="16"/>
    </location>
</feature>
<protein>
    <recommendedName>
        <fullName evidence="4">Cyclin-domain-containing protein</fullName>
    </recommendedName>
</protein>
<feature type="compositionally biased region" description="Basic and acidic residues" evidence="1">
    <location>
        <begin position="320"/>
        <end position="331"/>
    </location>
</feature>
<dbReference type="Gene3D" id="1.10.472.10">
    <property type="entry name" value="Cyclin-like"/>
    <property type="match status" value="1"/>
</dbReference>
<evidence type="ECO:0000313" key="2">
    <source>
        <dbReference type="EMBL" id="GHJ85526.1"/>
    </source>
</evidence>
<reference evidence="2" key="1">
    <citation type="submission" date="2020-07" db="EMBL/GenBank/DDBJ databases">
        <title>Draft Genome Sequence of a Deep-Sea Yeast, Naganishia (Cryptococcus) liquefaciens strain N6.</title>
        <authorList>
            <person name="Han Y.W."/>
            <person name="Kajitani R."/>
            <person name="Morimoto H."/>
            <person name="Parhat M."/>
            <person name="Tsubouchi H."/>
            <person name="Bakenova O."/>
            <person name="Ogata M."/>
            <person name="Argunhan B."/>
            <person name="Aoki R."/>
            <person name="Kajiwara S."/>
            <person name="Itoh T."/>
            <person name="Iwasaki H."/>
        </authorList>
    </citation>
    <scope>NUCLEOTIDE SEQUENCE</scope>
    <source>
        <strain evidence="2">N6</strain>
    </source>
</reference>
<sequence>MTSLVSYSPAPNSSVFHMSGHHPLRRPSLQNSSHSSGAGSHASQESDRRSSTGATCEIHRPTQTLAPSVQHGATKSDADSTRSEMEVDGEAGTSSLASGNLESIASRSPALGVSPSMEGSPRPKPGSSPSSSLSAHRPTAQVVSPRQRTDGFNPPSSAGLSGGKQAADKEARTASPNQASGVSLSRSDSAVSRCAGHPLSLKEPKSPRRVRVVTGKDGVSERPHQEGTVSGQPCNSDSSYTPASSPPPRTPNSDHARHDGDSPSSASDKMNKKTPTSSETREESTDPSATPHMDLATYPTQDLLKLLASLLQQIASANDTLREESFSHRADPPSASSASKPGSPSTRNRTRTSSGGEVAGQLCIPPFRPRPANAPASPPSRETPASTTHRAETDVNPAQQGADQQKDAPENENLQGVPADAPAAEAQGTPLSATGETEERTETRVKTGTPESAKASLPDTETAADSPASTSTLRPRRSDSYTITTTAARQSLVHPSAILCFHARNVPSISIEAYLQRILKYCPITNEVFLSLLVYFDRMSKMQLKSGEPNGTSMASKVKLQTGIQGFAIDSYNVHRLVIAGITVASKFFSDVFYTNSRYAKVGGLPQSELNQLELQFLLLNDFNLVIPLDEMQRYADQLLAYGQGKGMVEMTGPGIVYGSLPPMKPPSEAQRDASSVSHGQA</sequence>
<comment type="caution">
    <text evidence="2">The sequence shown here is derived from an EMBL/GenBank/DDBJ whole genome shotgun (WGS) entry which is preliminary data.</text>
</comment>
<dbReference type="Proteomes" id="UP000620104">
    <property type="component" value="Unassembled WGS sequence"/>
</dbReference>
<feature type="compositionally biased region" description="Polar residues" evidence="1">
    <location>
        <begin position="61"/>
        <end position="73"/>
    </location>
</feature>
<dbReference type="OrthoDB" id="1060854at2759"/>
<keyword evidence="3" id="KW-1185">Reference proteome</keyword>
<organism evidence="2 3">
    <name type="scientific">Naganishia liquefaciens</name>
    <dbReference type="NCBI Taxonomy" id="104408"/>
    <lineage>
        <taxon>Eukaryota</taxon>
        <taxon>Fungi</taxon>
        <taxon>Dikarya</taxon>
        <taxon>Basidiomycota</taxon>
        <taxon>Agaricomycotina</taxon>
        <taxon>Tremellomycetes</taxon>
        <taxon>Filobasidiales</taxon>
        <taxon>Filobasidiaceae</taxon>
        <taxon>Naganishia</taxon>
    </lineage>
</organism>
<dbReference type="GO" id="GO:0005634">
    <property type="term" value="C:nucleus"/>
    <property type="evidence" value="ECO:0007669"/>
    <property type="project" value="TreeGrafter"/>
</dbReference>
<feature type="compositionally biased region" description="Low complexity" evidence="1">
    <location>
        <begin position="332"/>
        <end position="356"/>
    </location>
</feature>
<evidence type="ECO:0000256" key="1">
    <source>
        <dbReference type="SAM" id="MobiDB-lite"/>
    </source>
</evidence>
<evidence type="ECO:0000313" key="3">
    <source>
        <dbReference type="Proteomes" id="UP000620104"/>
    </source>
</evidence>
<feature type="compositionally biased region" description="Low complexity" evidence="1">
    <location>
        <begin position="125"/>
        <end position="134"/>
    </location>
</feature>
<dbReference type="PANTHER" id="PTHR15615">
    <property type="match status" value="1"/>
</dbReference>
<feature type="region of interest" description="Disordered" evidence="1">
    <location>
        <begin position="1"/>
        <end position="296"/>
    </location>
</feature>
<dbReference type="GO" id="GO:0016538">
    <property type="term" value="F:cyclin-dependent protein serine/threonine kinase regulator activity"/>
    <property type="evidence" value="ECO:0007669"/>
    <property type="project" value="TreeGrafter"/>
</dbReference>
<feature type="compositionally biased region" description="Polar residues" evidence="1">
    <location>
        <begin position="174"/>
        <end position="190"/>
    </location>
</feature>
<feature type="compositionally biased region" description="Polar residues" evidence="1">
    <location>
        <begin position="227"/>
        <end position="243"/>
    </location>
</feature>
<feature type="compositionally biased region" description="Polar residues" evidence="1">
    <location>
        <begin position="92"/>
        <end position="106"/>
    </location>
</feature>
<dbReference type="CDD" id="cd20558">
    <property type="entry name" value="CYCLIN_ScPCL7-like"/>
    <property type="match status" value="1"/>
</dbReference>
<feature type="compositionally biased region" description="Basic and acidic residues" evidence="1">
    <location>
        <begin position="74"/>
        <end position="85"/>
    </location>
</feature>
<dbReference type="Pfam" id="PF08613">
    <property type="entry name" value="Cyclin"/>
    <property type="match status" value="1"/>
</dbReference>
<feature type="compositionally biased region" description="Polar residues" evidence="1">
    <location>
        <begin position="673"/>
        <end position="682"/>
    </location>
</feature>
<feature type="compositionally biased region" description="Low complexity" evidence="1">
    <location>
        <begin position="32"/>
        <end position="43"/>
    </location>
</feature>
<gene>
    <name evidence="2" type="ORF">NliqN6_1928</name>
</gene>
<dbReference type="PANTHER" id="PTHR15615:SF94">
    <property type="entry name" value="PHO85 CYCLIN-6-RELATED"/>
    <property type="match status" value="1"/>
</dbReference>
<dbReference type="AlphaFoldDB" id="A0A8H3YFB5"/>
<feature type="region of interest" description="Disordered" evidence="1">
    <location>
        <begin position="660"/>
        <end position="682"/>
    </location>
</feature>
<proteinExistence type="predicted"/>
<feature type="region of interest" description="Disordered" evidence="1">
    <location>
        <begin position="320"/>
        <end position="481"/>
    </location>
</feature>
<accession>A0A8H3YFB5</accession>
<dbReference type="GO" id="GO:0019901">
    <property type="term" value="F:protein kinase binding"/>
    <property type="evidence" value="ECO:0007669"/>
    <property type="project" value="InterPro"/>
</dbReference>
<name>A0A8H3YFB5_9TREE</name>
<dbReference type="InterPro" id="IPR013922">
    <property type="entry name" value="Cyclin_PHO80-like"/>
</dbReference>
<dbReference type="GO" id="GO:0000307">
    <property type="term" value="C:cyclin-dependent protein kinase holoenzyme complex"/>
    <property type="evidence" value="ECO:0007669"/>
    <property type="project" value="TreeGrafter"/>
</dbReference>
<feature type="compositionally biased region" description="Basic and acidic residues" evidence="1">
    <location>
        <begin position="252"/>
        <end position="261"/>
    </location>
</feature>
<dbReference type="EMBL" id="BLZA01000011">
    <property type="protein sequence ID" value="GHJ85526.1"/>
    <property type="molecule type" value="Genomic_DNA"/>
</dbReference>